<dbReference type="PROSITE" id="PS00606">
    <property type="entry name" value="KS3_1"/>
    <property type="match status" value="1"/>
</dbReference>
<feature type="domain" description="Carrier" evidence="7">
    <location>
        <begin position="3917"/>
        <end position="3992"/>
    </location>
</feature>
<dbReference type="Pfam" id="PF16197">
    <property type="entry name" value="KAsynt_C_assoc"/>
    <property type="match status" value="1"/>
</dbReference>
<dbReference type="InterPro" id="IPR036291">
    <property type="entry name" value="NAD(P)-bd_dom_sf"/>
</dbReference>
<dbReference type="CDD" id="cd00833">
    <property type="entry name" value="PKS"/>
    <property type="match status" value="1"/>
</dbReference>
<dbReference type="Pfam" id="PF00668">
    <property type="entry name" value="Condensation"/>
    <property type="match status" value="3"/>
</dbReference>
<evidence type="ECO:0000256" key="2">
    <source>
        <dbReference type="ARBA" id="ARBA00022450"/>
    </source>
</evidence>
<dbReference type="InterPro" id="IPR036736">
    <property type="entry name" value="ACP-like_sf"/>
</dbReference>
<proteinExistence type="inferred from homology"/>
<dbReference type="InterPro" id="IPR016035">
    <property type="entry name" value="Acyl_Trfase/lysoPLipase"/>
</dbReference>
<dbReference type="PROSITE" id="PS50075">
    <property type="entry name" value="CARRIER"/>
    <property type="match status" value="3"/>
</dbReference>
<organism evidence="9 10">
    <name type="scientific">Pusillimonas minor</name>
    <dbReference type="NCBI Taxonomy" id="2697024"/>
    <lineage>
        <taxon>Bacteria</taxon>
        <taxon>Pseudomonadati</taxon>
        <taxon>Pseudomonadota</taxon>
        <taxon>Betaproteobacteria</taxon>
        <taxon>Burkholderiales</taxon>
        <taxon>Alcaligenaceae</taxon>
        <taxon>Pusillimonas</taxon>
    </lineage>
</organism>
<dbReference type="CDD" id="cd05930">
    <property type="entry name" value="A_NRPS"/>
    <property type="match status" value="1"/>
</dbReference>
<evidence type="ECO:0000256" key="4">
    <source>
        <dbReference type="ARBA" id="ARBA00022679"/>
    </source>
</evidence>
<dbReference type="FunFam" id="1.10.1200.10:FF:000005">
    <property type="entry name" value="Nonribosomal peptide synthetase 1"/>
    <property type="match status" value="1"/>
</dbReference>
<dbReference type="SUPFAM" id="SSF47336">
    <property type="entry name" value="ACP-like"/>
    <property type="match status" value="3"/>
</dbReference>
<dbReference type="Pfam" id="PF00550">
    <property type="entry name" value="PP-binding"/>
    <property type="match status" value="3"/>
</dbReference>
<evidence type="ECO:0000259" key="8">
    <source>
        <dbReference type="PROSITE" id="PS52004"/>
    </source>
</evidence>
<dbReference type="GO" id="GO:0004315">
    <property type="term" value="F:3-oxoacyl-[acyl-carrier-protein] synthase activity"/>
    <property type="evidence" value="ECO:0007669"/>
    <property type="project" value="InterPro"/>
</dbReference>
<dbReference type="InterPro" id="IPR006162">
    <property type="entry name" value="Ppantetheine_attach_site"/>
</dbReference>
<dbReference type="Gene3D" id="3.40.366.10">
    <property type="entry name" value="Malonyl-Coenzyme A Acyl Carrier Protein, domain 2"/>
    <property type="match status" value="1"/>
</dbReference>
<dbReference type="InterPro" id="IPR013968">
    <property type="entry name" value="PKS_KR"/>
</dbReference>
<protein>
    <submittedName>
        <fullName evidence="9">Amino acid adenylation domain-containing protein</fullName>
    </submittedName>
</protein>
<dbReference type="InterPro" id="IPR016039">
    <property type="entry name" value="Thiolase-like"/>
</dbReference>
<dbReference type="PANTHER" id="PTHR45527:SF1">
    <property type="entry name" value="FATTY ACID SYNTHASE"/>
    <property type="match status" value="1"/>
</dbReference>
<dbReference type="GO" id="GO:0006633">
    <property type="term" value="P:fatty acid biosynthetic process"/>
    <property type="evidence" value="ECO:0007669"/>
    <property type="project" value="InterPro"/>
</dbReference>
<dbReference type="PROSITE" id="PS00012">
    <property type="entry name" value="PHOSPHOPANTETHEINE"/>
    <property type="match status" value="2"/>
</dbReference>
<dbReference type="InterPro" id="IPR014030">
    <property type="entry name" value="Ketoacyl_synth_N"/>
</dbReference>
<evidence type="ECO:0000313" key="9">
    <source>
        <dbReference type="EMBL" id="MBC2768956.1"/>
    </source>
</evidence>
<dbReference type="RefSeq" id="WP_185778769.1">
    <property type="nucleotide sequence ID" value="NZ_JACJUU010000002.1"/>
</dbReference>
<comment type="caution">
    <text evidence="9">The sequence shown here is derived from an EMBL/GenBank/DDBJ whole genome shotgun (WGS) entry which is preliminary data.</text>
</comment>
<dbReference type="Gene3D" id="3.30.559.10">
    <property type="entry name" value="Chloramphenicol acetyltransferase-like domain"/>
    <property type="match status" value="3"/>
</dbReference>
<dbReference type="GO" id="GO:0043041">
    <property type="term" value="P:amino acid activation for nonribosomal peptide biosynthetic process"/>
    <property type="evidence" value="ECO:0007669"/>
    <property type="project" value="TreeGrafter"/>
</dbReference>
<dbReference type="SUPFAM" id="SSF53901">
    <property type="entry name" value="Thiolase-like"/>
    <property type="match status" value="1"/>
</dbReference>
<dbReference type="Gene3D" id="3.30.70.3290">
    <property type="match status" value="1"/>
</dbReference>
<dbReference type="Gene3D" id="3.30.300.30">
    <property type="match status" value="2"/>
</dbReference>
<dbReference type="InterPro" id="IPR032821">
    <property type="entry name" value="PKS_assoc"/>
</dbReference>
<dbReference type="InterPro" id="IPR009081">
    <property type="entry name" value="PP-bd_ACP"/>
</dbReference>
<gene>
    <name evidence="9" type="ORF">GTU67_03390</name>
</gene>
<sequence length="3998" mass="429550">MMQSQPEGTPPGKHVTAPQATTKLRLSPEQVRLWFLDKLSQNAQGFVLHASFELRGQTDAEALSRAVDAVVDKHVILSAQLIEEDNTPWLTLGPTPPALERCSADTPRRLPTGRLFRVMLQPLGGHHQLTFLIHHIIADRASMAIVINDCFAVLRSQAIGTAPQFADRLREPAPAAADAQALADWCKALEDAPAEISLPLDHPRPVERGTRGAMISQPLPAPADLTQVARSMGVTPFMVYLATYAELLQRWGGDSDMVIGCPVSTRQTSQEQDMVGFMVRTLPLRLQFEPDDTLPARVNAIKHTLLTALARPPVSLDQIVSALNPRRHLNRNPLFQAMFVLQAQALDIPQLPGIDIAVLPSTPLAPEVDLNLSIERTTDPAFPYVAHLEYDPDLFEPETIAEFLRQYVDLCCQTAGSPRSEPARAAHWKGTFTALPNQSIDALIHQNLQAQAPDRCMIEDTSARLSTAETLARTHQIVQALSARGLGYRSGIGLCVSRLTELVPALLAIWRIGAHAVFLPTTGPVEAIAERVRSISIDLILTGTDSLDLAAISTDNLPCVSITSIQPAAPAGQPAPKAPLASNALDQTAYVCFTSGSTGQPKPVFITHESLLNHALDIRQRFGLHPADRVLQFAAPSFDVLIEEVVPSLLAGATLVQLGPAHTRDLEAFTQALQAQAISVANLPAAYWHTWVHELLAGGGHVPSTLRLLVTGSEAVQAEAARTWLARAPHCALLCGYGLTETTVSASFFEVTRVPAEWSTLPLGVPINNVEIDIVGPDDLPVPPLCLGEIRIRGKALMRHPDAEGNLTALGALRTGDLGRMSLDGHLWCLGRCDRQVKIRGIRVAPATLENALLHIDGITEAAALVHRTGQRNGLYAFVCGRPAVGLKDLLKNRLPDVLIPDQIITLPTLPLTVQGKTDYRALAAQVAQASDAHGSGTLDSHEERLLARLFGEVLQRTAIGPDDNFFDLGGDSISSLQVISRARRAGLDLSAKTIFEHQTVRAIARHAIAQARVVENDDATGLVWSTPILAWFKGEMSGDWQQFNQAVVIALPEPVDLEALHAAFEAVVECHEIFGLQVTGTPGPTAQYTTPERRPAPGFEVLTRPANMADDDWAEQRRQALNRAQTGLNPALGLNVAAVVFPTDQQLMLTVHHLCIDVLSWQVVLRDLQNAYESLAQGYPATLRRHGVPYRRWATTLAAYSQRPDVQSALPFWVNVLSPAPDRLAPALPAHPGIEAEARSHLHELPLTLTQHLLRKVPATLGLRMDETLLAALAMAHASHDGRLLRVDLERNGRGMPIDDLDITETVGWFTSVIPLALPAQTDPATMAQQVKSALAQCPHDGLSYGLLRYGDNPAATAALAALPPADVLVNYVGVLDGWTQAAFQPVDADTGPTIAANLARSHRIELNAGVVAGRLRLAVNYAAGPESEAAAATLMEALATALARLAQACGYRENTGDNATTDDTAAQLPVTPLQHAILLHSLHDADTYFDQIHFRLTGPLDTATLKKAWAELLARHGALRCGFDFDQDEQPFQCIAASAELPWHDYDWRSIEPAVAQRYLDALMQADRRKGFDLHKPPLMRMHLIQRDEQHYDWIWSCHHLIVDGWSVSILMQEWLTLYRYMSTGQAARLPEAPDWADFVRHWDALDATTARQWWSRQLADATPTLIGRRQTGTNTSVKAQHHSHVTLDPAMRDALGALCRQHGVPLGVLVQAAWAMLLRRYQYSNAVTFGITFAHRPPATPNADALVGMTINTVPVWADMDPDMRLPTLLDALRQQSFDRADHAFIGLEDILQSAGCTTASPLFDTLLLVQNYPRPESLTAGELDVSVSAVLEQTNFAVTAIMTTGDDAGLTLAWDAARLPDRVGRAMLQHWHQLLRGMITQPEARLRELSIYDASALAARLALAQGPETTRPAPMAPQQVDQWADIIPEHPAISAHNGTLSYAALRQATNALCAELLAQGVRPTDAVALHLPRGTRAIVALLAIMKAGAMAVPIDASYPDDRVATILEDSQAKWRITESGLTDRAGFVGRSAQPIIYDSLPNETSRGLDAKAAPALVAPDWPAYLIYTSGSTGKPKGAITRHQGLANMLRVQQHHIGPHPADRVLQFASLAFDASIWEIFMALGAGATLYIPDPDTVGFGEELLDDLARQAITIATLPPSLLIALPSPPLPALTTLIVAGEACPATLIPKWANGRRFFNGYGPSETSVCATLHPVSAASDRVPIGQPVAHMRAYVVDLDGALVPPGGEGELVIGGEGVGPGYLNRPSLTAERFRLDPWQPNGTARIYHSGDKVSIDADGVLAFIGRIDRQVKVRGYRVEPGEIERTIEHLAPIDKALVGVTAAADEAVLCAWLLPAADASVDLATLRQGLAHRLPAHLVPTRFQVIDHIPLTANGKINWSALPAPDAGGDATTTPKVADTHAPATSTPANLVDAVAQTLEPIWTRLLGQARIDRHRNFFDLGGQSLLLVKMQPILRDTFNVNVPTKILFEHATIHGLAKWLAAQPPVIDAHTARPPSGHAGAIQAVPAARPKGVYAVETAATTGEANDFTDNGDIAVIGMACRFPGADSVDAFWQMLHEEREGIHTFDPASLTAAGVPTHVLTHENYVPRRGIINHSDQFDAEFFGIGPRDALLLDPQHRLFLEGVWNAFEDAGEIPGGHVGVFAGCGHNTWLKEVLAPAGENLEGSAGFHAITANDKDFLATQVAYRLDLTGPAVTVQSACSTSLIAVSQAVDALRSGRCDMALAGGVAVSYPEHGYLYESGMILSPDGHCRPFAADAAGTVPGAGMGVVLLKPLSHAKRDGNRIYAVIKGTGVSNDGARKMSFAAPGIDGQVKAIQAALSAAKLNGNDIDLIEAHGTGTALGDPVEITALGRVYGKRNTPLLIGAVKSNIGHADAAAGIAGFIKAALSLHHGFMPASLHAATPNPKLDPGPDRWFEIVTKGRALIAPGRPLRAGISAFGIGGTNAHVIIEQSHEGPPRPAPSEAAWQLVPLSAATSTQLPLVARGLAQRLASLAPDESLSDVATSLQRGRARLKVRKAFVTNACPALRQMLENVDPPPASTRKPSKIALLLPGQGAQHPGMGHALFHQHAGFREHLEDLSDRLRPLLSLSLKDALYSGHLDPEQWQDTRIAQPAIFAVSLACAQWWSSIGVKTDAMLGHSLGEYTAACLAGVFSVDDALETVAERARLMAAMPTGAMLAIALDEPSVKQLLTQHPMLDLAAINGPRQAVVSGPHDVVSAVAGQLSAQGVPVQRLRTSHAFHSRAMTAAAEGLGAFLRTRTLNRPTRKFVSNLTGTWISPEQAVTADYWVQHMLAPVQFMQGLRTLQDKGAALAIEAGPGQVLSLLARGQGLVSLPTLDSASAANTAPSSEAPTYLHSTAQLWETGVDIDWIAFNTSPGRRIALPPYPWAHQTFRPSPVGGHTLSLSATPTSSKPPPDDWFYAPQWVQCPLPAIDNTRAEPLLVYCEFNEPAQAVADVLRSRGHRVTLATTPAARSGIISDDCAHLLVLAPPAPDDSAAHVQQRIGDVLLLVRDTLRHRHPATMHIDLVTYAGATTHTGEIANPTHAALIAAFQVLAHEFPEHHFAGLDLPATPSMSLARDIHAWLLTERAGRFVAQRQGKYWAEQVTRINVPNEGAWPVPPNATLLITGATGGVGQAFAKDMARLIKQPHLLLITRQSNLPQDLRTSLEQLGARVSHLSVDVADEMAFAQALHNWQKHSGPIHGVVHAAGVADYGGVMARRDQASIDTVLSPKIAGLHGIARALAGQPLAFVVLCSTLGSFLPAAKFGQIAYSAANAYLDASANALAARQPWHVVTINWDDWVGAGMTEAARRQAGLPPLPPDHGLLAEEGPAALRRVLQTRLTRVAIAVNDLPALMTQTRTWLRDDLAAPGTALGAQPQQSPVEHAASATPGSSLEQAILQFFREVLNTPDCTAQDNFFDLGGHSLLAMQLISRIRESTGHEVTLMDLFASSSASDLAQVIAARAGKPTVG</sequence>
<dbReference type="SUPFAM" id="SSF51735">
    <property type="entry name" value="NAD(P)-binding Rossmann-fold domains"/>
    <property type="match status" value="2"/>
</dbReference>
<dbReference type="InterPro" id="IPR057326">
    <property type="entry name" value="KR_dom"/>
</dbReference>
<dbReference type="SMART" id="SM00825">
    <property type="entry name" value="PKS_KS"/>
    <property type="match status" value="1"/>
</dbReference>
<dbReference type="Pfam" id="PF00698">
    <property type="entry name" value="Acyl_transf_1"/>
    <property type="match status" value="1"/>
</dbReference>
<dbReference type="InterPro" id="IPR045851">
    <property type="entry name" value="AMP-bd_C_sf"/>
</dbReference>
<dbReference type="InterPro" id="IPR001242">
    <property type="entry name" value="Condensation_dom"/>
</dbReference>
<dbReference type="InterPro" id="IPR000873">
    <property type="entry name" value="AMP-dep_synth/lig_dom"/>
</dbReference>
<evidence type="ECO:0000256" key="1">
    <source>
        <dbReference type="ARBA" id="ARBA00001957"/>
    </source>
</evidence>
<dbReference type="Proteomes" id="UP000545386">
    <property type="component" value="Unassembled WGS sequence"/>
</dbReference>
<dbReference type="InterPro" id="IPR020845">
    <property type="entry name" value="AMP-binding_CS"/>
</dbReference>
<dbReference type="InterPro" id="IPR014043">
    <property type="entry name" value="Acyl_transferase_dom"/>
</dbReference>
<evidence type="ECO:0000256" key="6">
    <source>
        <dbReference type="SAM" id="MobiDB-lite"/>
    </source>
</evidence>
<dbReference type="PROSITE" id="PS52004">
    <property type="entry name" value="KS3_2"/>
    <property type="match status" value="1"/>
</dbReference>
<dbReference type="Gene3D" id="3.30.559.30">
    <property type="entry name" value="Nonribosomal peptide synthetase, condensation domain"/>
    <property type="match status" value="3"/>
</dbReference>
<feature type="domain" description="Carrier" evidence="7">
    <location>
        <begin position="938"/>
        <end position="1012"/>
    </location>
</feature>
<dbReference type="SMART" id="SM00827">
    <property type="entry name" value="PKS_AT"/>
    <property type="match status" value="1"/>
</dbReference>
<dbReference type="SUPFAM" id="SSF52151">
    <property type="entry name" value="FabD/lysophospholipase-like"/>
    <property type="match status" value="1"/>
</dbReference>
<dbReference type="GO" id="GO:0005737">
    <property type="term" value="C:cytoplasm"/>
    <property type="evidence" value="ECO:0007669"/>
    <property type="project" value="TreeGrafter"/>
</dbReference>
<dbReference type="GO" id="GO:0031177">
    <property type="term" value="F:phosphopantetheine binding"/>
    <property type="evidence" value="ECO:0007669"/>
    <property type="project" value="InterPro"/>
</dbReference>
<dbReference type="GO" id="GO:0044550">
    <property type="term" value="P:secondary metabolite biosynthetic process"/>
    <property type="evidence" value="ECO:0007669"/>
    <property type="project" value="TreeGrafter"/>
</dbReference>
<dbReference type="Gene3D" id="1.10.1200.10">
    <property type="entry name" value="ACP-like"/>
    <property type="match status" value="2"/>
</dbReference>
<dbReference type="InterPro" id="IPR020806">
    <property type="entry name" value="PKS_PP-bd"/>
</dbReference>
<dbReference type="Pfam" id="PF02801">
    <property type="entry name" value="Ketoacyl-synt_C"/>
    <property type="match status" value="1"/>
</dbReference>
<dbReference type="InterPro" id="IPR016036">
    <property type="entry name" value="Malonyl_transacylase_ACP-bd"/>
</dbReference>
<dbReference type="InterPro" id="IPR023213">
    <property type="entry name" value="CAT-like_dom_sf"/>
</dbReference>
<dbReference type="Gene3D" id="3.40.50.12780">
    <property type="entry name" value="N-terminal domain of ligase-like"/>
    <property type="match status" value="2"/>
</dbReference>
<dbReference type="PANTHER" id="PTHR45527">
    <property type="entry name" value="NONRIBOSOMAL PEPTIDE SYNTHETASE"/>
    <property type="match status" value="1"/>
</dbReference>
<dbReference type="SUPFAM" id="SSF56801">
    <property type="entry name" value="Acetyl-CoA synthetase-like"/>
    <property type="match status" value="2"/>
</dbReference>
<dbReference type="InterPro" id="IPR018201">
    <property type="entry name" value="Ketoacyl_synth_AS"/>
</dbReference>
<keyword evidence="10" id="KW-1185">Reference proteome</keyword>
<keyword evidence="4" id="KW-0808">Transferase</keyword>
<dbReference type="PROSITE" id="PS00455">
    <property type="entry name" value="AMP_BINDING"/>
    <property type="match status" value="2"/>
</dbReference>
<keyword evidence="2" id="KW-0596">Phosphopantetheine</keyword>
<dbReference type="Gene3D" id="3.40.47.10">
    <property type="match status" value="1"/>
</dbReference>
<dbReference type="InterPro" id="IPR014031">
    <property type="entry name" value="Ketoacyl_synth_C"/>
</dbReference>
<dbReference type="InterPro" id="IPR020841">
    <property type="entry name" value="PKS_Beta-ketoAc_synthase_dom"/>
</dbReference>
<dbReference type="EMBL" id="JACJUU010000002">
    <property type="protein sequence ID" value="MBC2768956.1"/>
    <property type="molecule type" value="Genomic_DNA"/>
</dbReference>
<dbReference type="Gene3D" id="3.40.50.720">
    <property type="entry name" value="NAD(P)-binding Rossmann-like Domain"/>
    <property type="match status" value="1"/>
</dbReference>
<evidence type="ECO:0000259" key="7">
    <source>
        <dbReference type="PROSITE" id="PS50075"/>
    </source>
</evidence>
<evidence type="ECO:0000256" key="3">
    <source>
        <dbReference type="ARBA" id="ARBA00022553"/>
    </source>
</evidence>
<feature type="domain" description="Carrier" evidence="7">
    <location>
        <begin position="2434"/>
        <end position="2509"/>
    </location>
</feature>
<dbReference type="Gene3D" id="3.40.50.1820">
    <property type="entry name" value="alpha/beta hydrolase"/>
    <property type="match status" value="1"/>
</dbReference>
<keyword evidence="3" id="KW-0597">Phosphoprotein</keyword>
<accession>A0A842HKZ9</accession>
<dbReference type="InterPro" id="IPR029058">
    <property type="entry name" value="AB_hydrolase_fold"/>
</dbReference>
<dbReference type="Pfam" id="PF00109">
    <property type="entry name" value="ketoacyl-synt"/>
    <property type="match status" value="1"/>
</dbReference>
<dbReference type="InterPro" id="IPR042099">
    <property type="entry name" value="ANL_N_sf"/>
</dbReference>
<feature type="domain" description="Ketosynthase family 3 (KS3)" evidence="8">
    <location>
        <begin position="2556"/>
        <end position="2977"/>
    </location>
</feature>
<comment type="similarity">
    <text evidence="5">In the C-terminal section; belongs to the NRP synthetase family.</text>
</comment>
<name>A0A842HKZ9_9BURK</name>
<comment type="cofactor">
    <cofactor evidence="1">
        <name>pantetheine 4'-phosphate</name>
        <dbReference type="ChEBI" id="CHEBI:47942"/>
    </cofactor>
</comment>
<dbReference type="SMART" id="SM00822">
    <property type="entry name" value="PKS_KR"/>
    <property type="match status" value="1"/>
</dbReference>
<dbReference type="InterPro" id="IPR010071">
    <property type="entry name" value="AA_adenyl_dom"/>
</dbReference>
<reference evidence="9 10" key="1">
    <citation type="submission" date="2020-08" db="EMBL/GenBank/DDBJ databases">
        <title>Paraeoetvoesia sp. YC-7-48 draft genome sequence.</title>
        <authorList>
            <person name="Yao L."/>
        </authorList>
    </citation>
    <scope>NUCLEOTIDE SEQUENCE [LARGE SCALE GENOMIC DNA]</scope>
    <source>
        <strain evidence="10">YC-7-48</strain>
    </source>
</reference>
<dbReference type="NCBIfam" id="TIGR01733">
    <property type="entry name" value="AA-adenyl-dom"/>
    <property type="match status" value="1"/>
</dbReference>
<feature type="region of interest" description="Disordered" evidence="6">
    <location>
        <begin position="1"/>
        <end position="21"/>
    </location>
</feature>
<evidence type="ECO:0000313" key="10">
    <source>
        <dbReference type="Proteomes" id="UP000545386"/>
    </source>
</evidence>
<evidence type="ECO:0000256" key="5">
    <source>
        <dbReference type="ARBA" id="ARBA00029443"/>
    </source>
</evidence>
<dbReference type="SUPFAM" id="SSF55048">
    <property type="entry name" value="Probable ACP-binding domain of malonyl-CoA ACP transacylase"/>
    <property type="match status" value="1"/>
</dbReference>
<dbReference type="SUPFAM" id="SSF52777">
    <property type="entry name" value="CoA-dependent acyltransferases"/>
    <property type="match status" value="6"/>
</dbReference>
<dbReference type="InterPro" id="IPR001227">
    <property type="entry name" value="Ac_transferase_dom_sf"/>
</dbReference>
<dbReference type="Pfam" id="PF00501">
    <property type="entry name" value="AMP-binding"/>
    <property type="match status" value="2"/>
</dbReference>
<dbReference type="Pfam" id="PF08659">
    <property type="entry name" value="KR"/>
    <property type="match status" value="1"/>
</dbReference>
<dbReference type="SMART" id="SM00823">
    <property type="entry name" value="PKS_PP"/>
    <property type="match status" value="3"/>
</dbReference>